<feature type="transmembrane region" description="Helical" evidence="6">
    <location>
        <begin position="63"/>
        <end position="85"/>
    </location>
</feature>
<dbReference type="GO" id="GO:0012505">
    <property type="term" value="C:endomembrane system"/>
    <property type="evidence" value="ECO:0007669"/>
    <property type="project" value="UniProtKB-SubCell"/>
</dbReference>
<evidence type="ECO:0000256" key="2">
    <source>
        <dbReference type="ARBA" id="ARBA00022692"/>
    </source>
</evidence>
<dbReference type="Pfam" id="PF02656">
    <property type="entry name" value="DUF202"/>
    <property type="match status" value="1"/>
</dbReference>
<protein>
    <recommendedName>
        <fullName evidence="7">DUF202 domain-containing protein</fullName>
    </recommendedName>
</protein>
<evidence type="ECO:0000313" key="8">
    <source>
        <dbReference type="EMBL" id="KAF5368864.1"/>
    </source>
</evidence>
<gene>
    <name evidence="8" type="ORF">D9758_002877</name>
</gene>
<dbReference type="InterPro" id="IPR003807">
    <property type="entry name" value="DUF202"/>
</dbReference>
<dbReference type="InterPro" id="IPR051572">
    <property type="entry name" value="VTC_Complex_Subunit"/>
</dbReference>
<feature type="region of interest" description="Disordered" evidence="5">
    <location>
        <begin position="1"/>
        <end position="51"/>
    </location>
</feature>
<keyword evidence="2 6" id="KW-0812">Transmembrane</keyword>
<organism evidence="8 9">
    <name type="scientific">Tetrapyrgos nigripes</name>
    <dbReference type="NCBI Taxonomy" id="182062"/>
    <lineage>
        <taxon>Eukaryota</taxon>
        <taxon>Fungi</taxon>
        <taxon>Dikarya</taxon>
        <taxon>Basidiomycota</taxon>
        <taxon>Agaricomycotina</taxon>
        <taxon>Agaricomycetes</taxon>
        <taxon>Agaricomycetidae</taxon>
        <taxon>Agaricales</taxon>
        <taxon>Marasmiineae</taxon>
        <taxon>Marasmiaceae</taxon>
        <taxon>Tetrapyrgos</taxon>
    </lineage>
</organism>
<dbReference type="PANTHER" id="PTHR46140">
    <property type="entry name" value="VACUOLAR TRANSPORTER CHAPERONE 1-RELATED"/>
    <property type="match status" value="1"/>
</dbReference>
<evidence type="ECO:0000256" key="5">
    <source>
        <dbReference type="SAM" id="MobiDB-lite"/>
    </source>
</evidence>
<accession>A0A8H5GPY6</accession>
<feature type="transmembrane region" description="Helical" evidence="6">
    <location>
        <begin position="148"/>
        <end position="167"/>
    </location>
</feature>
<keyword evidence="4 6" id="KW-0472">Membrane</keyword>
<comment type="subcellular location">
    <subcellularLocation>
        <location evidence="1">Endomembrane system</location>
        <topology evidence="1">Multi-pass membrane protein</topology>
    </subcellularLocation>
</comment>
<evidence type="ECO:0000256" key="6">
    <source>
        <dbReference type="SAM" id="Phobius"/>
    </source>
</evidence>
<dbReference type="AlphaFoldDB" id="A0A8H5GPY6"/>
<keyword evidence="9" id="KW-1185">Reference proteome</keyword>
<dbReference type="PANTHER" id="PTHR46140:SF1">
    <property type="entry name" value="VACUOLAR TRANSPORTER CHAPERONE COMPLEX SUBUNIT 4-RELATED"/>
    <property type="match status" value="1"/>
</dbReference>
<evidence type="ECO:0000256" key="4">
    <source>
        <dbReference type="ARBA" id="ARBA00023136"/>
    </source>
</evidence>
<dbReference type="EMBL" id="JAACJM010000014">
    <property type="protein sequence ID" value="KAF5368864.1"/>
    <property type="molecule type" value="Genomic_DNA"/>
</dbReference>
<reference evidence="8 9" key="1">
    <citation type="journal article" date="2020" name="ISME J.">
        <title>Uncovering the hidden diversity of litter-decomposition mechanisms in mushroom-forming fungi.</title>
        <authorList>
            <person name="Floudas D."/>
            <person name="Bentzer J."/>
            <person name="Ahren D."/>
            <person name="Johansson T."/>
            <person name="Persson P."/>
            <person name="Tunlid A."/>
        </authorList>
    </citation>
    <scope>NUCLEOTIDE SEQUENCE [LARGE SCALE GENOMIC DNA]</scope>
    <source>
        <strain evidence="8 9">CBS 291.85</strain>
    </source>
</reference>
<evidence type="ECO:0000313" key="9">
    <source>
        <dbReference type="Proteomes" id="UP000559256"/>
    </source>
</evidence>
<evidence type="ECO:0000259" key="7">
    <source>
        <dbReference type="Pfam" id="PF02656"/>
    </source>
</evidence>
<evidence type="ECO:0000256" key="1">
    <source>
        <dbReference type="ARBA" id="ARBA00004127"/>
    </source>
</evidence>
<dbReference type="Proteomes" id="UP000559256">
    <property type="component" value="Unassembled WGS sequence"/>
</dbReference>
<keyword evidence="3 6" id="KW-1133">Transmembrane helix</keyword>
<sequence>MSTAPKASTSHHRRPNHHQQQPKSQRRPQPQLQESEQPETTTTERDTDTQWQPKLAFANERTFLAWIHFTVLLGGVAVGIANFSHSGTGTGTGDMENDLREGSPVTVTVTMLSCLAIAIMLYALFTHNRRASTIRRGIPPESVYVDRMGPTLVLAAFIAVFVVNVILRDKEFGLGLEE</sequence>
<evidence type="ECO:0000256" key="3">
    <source>
        <dbReference type="ARBA" id="ARBA00022989"/>
    </source>
</evidence>
<feature type="compositionally biased region" description="Low complexity" evidence="5">
    <location>
        <begin position="18"/>
        <end position="41"/>
    </location>
</feature>
<comment type="caution">
    <text evidence="8">The sequence shown here is derived from an EMBL/GenBank/DDBJ whole genome shotgun (WGS) entry which is preliminary data.</text>
</comment>
<feature type="domain" description="DUF202" evidence="7">
    <location>
        <begin position="57"/>
        <end position="131"/>
    </location>
</feature>
<proteinExistence type="predicted"/>
<name>A0A8H5GPY6_9AGAR</name>
<feature type="transmembrane region" description="Helical" evidence="6">
    <location>
        <begin position="105"/>
        <end position="127"/>
    </location>
</feature>
<dbReference type="OrthoDB" id="6493944at2759"/>